<dbReference type="InterPro" id="IPR050088">
    <property type="entry name" value="IspD/TarI_cytidylyltransf_bact"/>
</dbReference>
<dbReference type="SUPFAM" id="SSF53448">
    <property type="entry name" value="Nucleotide-diphospho-sugar transferases"/>
    <property type="match status" value="1"/>
</dbReference>
<keyword evidence="1" id="KW-0808">Transferase</keyword>
<dbReference type="GO" id="GO:0008299">
    <property type="term" value="P:isoprenoid biosynthetic process"/>
    <property type="evidence" value="ECO:0007669"/>
    <property type="project" value="InterPro"/>
</dbReference>
<dbReference type="STRING" id="1817772.A2527_01880"/>
<dbReference type="InterPro" id="IPR018294">
    <property type="entry name" value="ISPD_synthase_CS"/>
</dbReference>
<gene>
    <name evidence="3" type="ORF">A2527_01880</name>
</gene>
<dbReference type="GO" id="GO:0050518">
    <property type="term" value="F:2-C-methyl-D-erythritol 4-phosphate cytidylyltransferase activity"/>
    <property type="evidence" value="ECO:0007669"/>
    <property type="project" value="TreeGrafter"/>
</dbReference>
<keyword evidence="2" id="KW-0548">Nucleotidyltransferase</keyword>
<dbReference type="AlphaFoldDB" id="A0A1F6GEH5"/>
<name>A0A1F6GEH5_9PROT</name>
<dbReference type="CDD" id="cd02516">
    <property type="entry name" value="CDP-ME_synthetase"/>
    <property type="match status" value="1"/>
</dbReference>
<dbReference type="Pfam" id="PF01128">
    <property type="entry name" value="IspD"/>
    <property type="match status" value="1"/>
</dbReference>
<evidence type="ECO:0000256" key="1">
    <source>
        <dbReference type="ARBA" id="ARBA00022679"/>
    </source>
</evidence>
<dbReference type="PANTHER" id="PTHR32125">
    <property type="entry name" value="2-C-METHYL-D-ERYTHRITOL 4-PHOSPHATE CYTIDYLYLTRANSFERASE, CHLOROPLASTIC"/>
    <property type="match status" value="1"/>
</dbReference>
<organism evidence="3 4">
    <name type="scientific">Candidatus Lambdaproteobacteria bacterium RIFOXYD2_FULL_50_16</name>
    <dbReference type="NCBI Taxonomy" id="1817772"/>
    <lineage>
        <taxon>Bacteria</taxon>
        <taxon>Pseudomonadati</taxon>
        <taxon>Pseudomonadota</taxon>
        <taxon>Candidatus Lambdaproteobacteria</taxon>
    </lineage>
</organism>
<dbReference type="InterPro" id="IPR029044">
    <property type="entry name" value="Nucleotide-diphossugar_trans"/>
</dbReference>
<evidence type="ECO:0000313" key="3">
    <source>
        <dbReference type="EMBL" id="OGG96503.1"/>
    </source>
</evidence>
<dbReference type="InterPro" id="IPR034683">
    <property type="entry name" value="IspD/TarI"/>
</dbReference>
<reference evidence="3 4" key="1">
    <citation type="journal article" date="2016" name="Nat. Commun.">
        <title>Thousands of microbial genomes shed light on interconnected biogeochemical processes in an aquifer system.</title>
        <authorList>
            <person name="Anantharaman K."/>
            <person name="Brown C.T."/>
            <person name="Hug L.A."/>
            <person name="Sharon I."/>
            <person name="Castelle C.J."/>
            <person name="Probst A.J."/>
            <person name="Thomas B.C."/>
            <person name="Singh A."/>
            <person name="Wilkins M.J."/>
            <person name="Karaoz U."/>
            <person name="Brodie E.L."/>
            <person name="Williams K.H."/>
            <person name="Hubbard S.S."/>
            <person name="Banfield J.F."/>
        </authorList>
    </citation>
    <scope>NUCLEOTIDE SEQUENCE [LARGE SCALE GENOMIC DNA]</scope>
</reference>
<dbReference type="PROSITE" id="PS01295">
    <property type="entry name" value="ISPD"/>
    <property type="match status" value="1"/>
</dbReference>
<evidence type="ECO:0008006" key="5">
    <source>
        <dbReference type="Google" id="ProtNLM"/>
    </source>
</evidence>
<protein>
    <recommendedName>
        <fullName evidence="5">2-C-methyl-D-erythritol 4-phosphate cytidylyltransferase</fullName>
    </recommendedName>
</protein>
<comment type="caution">
    <text evidence="3">The sequence shown here is derived from an EMBL/GenBank/DDBJ whole genome shotgun (WGS) entry which is preliminary data.</text>
</comment>
<proteinExistence type="predicted"/>
<dbReference type="Proteomes" id="UP000178449">
    <property type="component" value="Unassembled WGS sequence"/>
</dbReference>
<dbReference type="Gene3D" id="3.90.550.10">
    <property type="entry name" value="Spore Coat Polysaccharide Biosynthesis Protein SpsA, Chain A"/>
    <property type="match status" value="1"/>
</dbReference>
<evidence type="ECO:0000256" key="2">
    <source>
        <dbReference type="ARBA" id="ARBA00022695"/>
    </source>
</evidence>
<sequence length="214" mass="23431">MGTGSNKLFLELQGKPILEHTLRAISQLEGVGRMLVMIRPKERAEIEEALAPLGLDSGRLILVEGGPERADSVRNGLKYLIKNPGAPIVMTHDGARPFLSKPIYQSLLKALETHQAAVPALPIAETCRRLAPNGQTSLVDREGLYTTQTPQAFWFSEVHSVFFGELAQVSLTDEAGYFERLGRSLALVPGEPTNIKITRPPDLELAKLFIARPA</sequence>
<dbReference type="PANTHER" id="PTHR32125:SF4">
    <property type="entry name" value="2-C-METHYL-D-ERYTHRITOL 4-PHOSPHATE CYTIDYLYLTRANSFERASE, CHLOROPLASTIC"/>
    <property type="match status" value="1"/>
</dbReference>
<dbReference type="EMBL" id="MFNE01000012">
    <property type="protein sequence ID" value="OGG96503.1"/>
    <property type="molecule type" value="Genomic_DNA"/>
</dbReference>
<accession>A0A1F6GEH5</accession>
<evidence type="ECO:0000313" key="4">
    <source>
        <dbReference type="Proteomes" id="UP000178449"/>
    </source>
</evidence>